<reference evidence="3" key="1">
    <citation type="submission" date="2016-09" db="EMBL/GenBank/DDBJ databases">
        <authorList>
            <person name="Hebert L."/>
            <person name="Moumen B."/>
        </authorList>
    </citation>
    <scope>NUCLEOTIDE SEQUENCE [LARGE SCALE GENOMIC DNA]</scope>
    <source>
        <strain evidence="3">OVI</strain>
    </source>
</reference>
<keyword evidence="1" id="KW-0175">Coiled coil</keyword>
<dbReference type="AlphaFoldDB" id="A0A1G4I3N0"/>
<dbReference type="VEuPathDB" id="TriTrypDB:TEOVI_000491000"/>
<evidence type="ECO:0000256" key="1">
    <source>
        <dbReference type="SAM" id="Coils"/>
    </source>
</evidence>
<feature type="coiled-coil region" evidence="1">
    <location>
        <begin position="252"/>
        <end position="279"/>
    </location>
</feature>
<name>A0A1G4I3N0_TRYEQ</name>
<keyword evidence="4" id="KW-1185">Reference proteome</keyword>
<feature type="compositionally biased region" description="Polar residues" evidence="2">
    <location>
        <begin position="10"/>
        <end position="19"/>
    </location>
</feature>
<protein>
    <submittedName>
        <fullName evidence="3">Uncharacterized protein</fullName>
    </submittedName>
</protein>
<accession>A0A1G4I3N0</accession>
<dbReference type="Proteomes" id="UP000195570">
    <property type="component" value="Unassembled WGS sequence"/>
</dbReference>
<evidence type="ECO:0000313" key="3">
    <source>
        <dbReference type="EMBL" id="SCU66390.1"/>
    </source>
</evidence>
<feature type="coiled-coil region" evidence="1">
    <location>
        <begin position="56"/>
        <end position="111"/>
    </location>
</feature>
<proteinExistence type="predicted"/>
<sequence>MAELREGLHPQTQECSGTKSETDADENFEAMRHAALSMFKQRTKDLTMVSALTAEADQVEQLNTQVQSTIQKLQEQKASLEAQIEAEERRVKQWEAQLREVHGMLAQMKEDQTMFAGTQRSSEKIVLTLQHFVSQYTEKGGDVSRLLDRAQEATGGRTPNEWRGAANDLRRRGVVLREHIEQIEKQQIVPQALMDLIIEWTKGGWKTSPDYSPALCVCEQLVFYDPEQDVRELVASRLRWDAAKSRTINASTEGAETLVDDAIRELDELLEAVAAVERECEDAGLCCTSTLKDSLNGVKEQWLNVPQSRQLLIDGVRLTEVWKKQLEEHVLVSNLVSERVGTLSSHIDEAESNFQHEKKNSESSREMCNNLQLSWTKALNLVLMHERNIAIREVAIWTVEAESQKLQTKLESILALTDARWGAIQAQVIQLCAAVAAGKQEAAAAQLLLEGTAKDCKSVSENLSELQDTCTKFEAELRHECEMIPGRLPICFTTEPPQSEEETSQTEEEEENLIPETTTRQDVLDELLKFPVGSDVGFTASALGTGLTSTGLEVELLRCVAQCVIAMKKQGLDVEEKYRAWKCRMDEELAAANAD</sequence>
<gene>
    <name evidence="3" type="ORF">TEOVI_000491000</name>
</gene>
<dbReference type="EMBL" id="CZPT02000533">
    <property type="protein sequence ID" value="SCU66390.1"/>
    <property type="molecule type" value="Genomic_DNA"/>
</dbReference>
<dbReference type="RefSeq" id="XP_067077844.1">
    <property type="nucleotide sequence ID" value="XM_067221743.1"/>
</dbReference>
<feature type="compositionally biased region" description="Acidic residues" evidence="2">
    <location>
        <begin position="498"/>
        <end position="513"/>
    </location>
</feature>
<feature type="region of interest" description="Disordered" evidence="2">
    <location>
        <begin position="1"/>
        <end position="23"/>
    </location>
</feature>
<feature type="region of interest" description="Disordered" evidence="2">
    <location>
        <begin position="492"/>
        <end position="517"/>
    </location>
</feature>
<dbReference type="GeneID" id="92378850"/>
<evidence type="ECO:0000313" key="4">
    <source>
        <dbReference type="Proteomes" id="UP000195570"/>
    </source>
</evidence>
<evidence type="ECO:0000256" key="2">
    <source>
        <dbReference type="SAM" id="MobiDB-lite"/>
    </source>
</evidence>
<organism evidence="3 4">
    <name type="scientific">Trypanosoma equiperdum</name>
    <dbReference type="NCBI Taxonomy" id="5694"/>
    <lineage>
        <taxon>Eukaryota</taxon>
        <taxon>Discoba</taxon>
        <taxon>Euglenozoa</taxon>
        <taxon>Kinetoplastea</taxon>
        <taxon>Metakinetoplastina</taxon>
        <taxon>Trypanosomatida</taxon>
        <taxon>Trypanosomatidae</taxon>
        <taxon>Trypanosoma</taxon>
    </lineage>
</organism>
<comment type="caution">
    <text evidence="3">The sequence shown here is derived from an EMBL/GenBank/DDBJ whole genome shotgun (WGS) entry which is preliminary data.</text>
</comment>